<dbReference type="EMBL" id="AP027735">
    <property type="protein sequence ID" value="BDZ58371.1"/>
    <property type="molecule type" value="Genomic_DNA"/>
</dbReference>
<evidence type="ECO:0000259" key="2">
    <source>
        <dbReference type="Pfam" id="PF07179"/>
    </source>
</evidence>
<proteinExistence type="predicted"/>
<feature type="region of interest" description="Disordered" evidence="1">
    <location>
        <begin position="1"/>
        <end position="25"/>
    </location>
</feature>
<feature type="domain" description="SseB protein N-terminal" evidence="2">
    <location>
        <begin position="31"/>
        <end position="141"/>
    </location>
</feature>
<keyword evidence="4" id="KW-1185">Reference proteome</keyword>
<organism evidence="3 4">
    <name type="scientific">Barrientosiimonas endolithica</name>
    <dbReference type="NCBI Taxonomy" id="1535208"/>
    <lineage>
        <taxon>Bacteria</taxon>
        <taxon>Bacillati</taxon>
        <taxon>Actinomycetota</taxon>
        <taxon>Actinomycetes</taxon>
        <taxon>Micrococcales</taxon>
        <taxon>Dermacoccaceae</taxon>
        <taxon>Barrientosiimonas</taxon>
    </lineage>
</organism>
<gene>
    <name evidence="3" type="ORF">GCM10025872_20280</name>
</gene>
<dbReference type="Pfam" id="PF07179">
    <property type="entry name" value="SseB"/>
    <property type="match status" value="1"/>
</dbReference>
<dbReference type="InterPro" id="IPR009839">
    <property type="entry name" value="SseB_N"/>
</dbReference>
<sequence length="233" mass="24240">MTVDSGGQGWHGRSLSGTGFDGDSGETDPRLLAALRSGDEQAAVRAIAAARLLVPIVAAPGEGDGTGTDMAAVTLRAPDGQQALPVFTGVAALAAWDAAARPTPVTAARAAQAAVSERCDVMVVDVADEHPFVLRPSMVWALAQDRQWLPAYTDPVVQQAVSLAARDDDDVRAAVCESGDDLEPGLLRIVLSVPPGRSAEQLQQLATRIGERLATDGEVRARIDGITFSIQPA</sequence>
<feature type="compositionally biased region" description="Gly residues" evidence="1">
    <location>
        <begin position="1"/>
        <end position="10"/>
    </location>
</feature>
<protein>
    <recommendedName>
        <fullName evidence="2">SseB protein N-terminal domain-containing protein</fullName>
    </recommendedName>
</protein>
<name>A0ABN6YMK3_9MICO</name>
<evidence type="ECO:0000313" key="4">
    <source>
        <dbReference type="Proteomes" id="UP001321421"/>
    </source>
</evidence>
<evidence type="ECO:0000313" key="3">
    <source>
        <dbReference type="EMBL" id="BDZ58371.1"/>
    </source>
</evidence>
<dbReference type="RefSeq" id="WP_289230826.1">
    <property type="nucleotide sequence ID" value="NZ_AP027735.1"/>
</dbReference>
<dbReference type="Proteomes" id="UP001321421">
    <property type="component" value="Chromosome"/>
</dbReference>
<evidence type="ECO:0000256" key="1">
    <source>
        <dbReference type="SAM" id="MobiDB-lite"/>
    </source>
</evidence>
<reference evidence="4" key="1">
    <citation type="journal article" date="2019" name="Int. J. Syst. Evol. Microbiol.">
        <title>The Global Catalogue of Microorganisms (GCM) 10K type strain sequencing project: providing services to taxonomists for standard genome sequencing and annotation.</title>
        <authorList>
            <consortium name="The Broad Institute Genomics Platform"/>
            <consortium name="The Broad Institute Genome Sequencing Center for Infectious Disease"/>
            <person name="Wu L."/>
            <person name="Ma J."/>
        </authorList>
    </citation>
    <scope>NUCLEOTIDE SEQUENCE [LARGE SCALE GENOMIC DNA]</scope>
    <source>
        <strain evidence="4">NBRC 110608</strain>
    </source>
</reference>
<accession>A0ABN6YMK3</accession>